<sequence length="466" mass="51063">MNKKILALVLTAAISFSSAITAFAADTSTNISLDDKAKFSVTLQSNSLVFSNEPTDKSYDSISLEICNIGGTVLRNVTYDRGHGNGATLNVAGIPDGSYYVRVGYVNKGFKQYRDRYAYTLEVKSGVGTFKPTLLYANNLKAISNEKTDAATVSTYKGTPIQSYAKQVNIITAGITNDYDKVKAIHDWVANNMYYDFSDRTTVMGADANEELFPGSGALKRGICGNFAGVTTNLLRAAGFPAKTVSGNIEDAGEWIGHDWTEVFVEGRWLFMDTTLDCKNSFMYGRFSNKVKCTQTYFDTPVAEWSTTHELDGLSVTGQGAAAWNGSLLFIDAKQGQVLQEVKNFPVDGLLTSNYGYKASDLYSDAKLTIPWNFATNKINATNNRVYVKTYGFTVKFDSQGGSAINSVTVTSTNGLAKIPVPATPTKDGYTFKGWVVGNPYNSVLWDFNTKQISYDVTMYAKWQKN</sequence>
<evidence type="ECO:0000256" key="2">
    <source>
        <dbReference type="SAM" id="SignalP"/>
    </source>
</evidence>
<feature type="domain" description="Transglutaminase-like" evidence="3">
    <location>
        <begin position="216"/>
        <end position="276"/>
    </location>
</feature>
<dbReference type="InterPro" id="IPR013378">
    <property type="entry name" value="InlB-like_B-rpt"/>
</dbReference>
<organism evidence="4 5">
    <name type="scientific">Clostridium beijerinckii</name>
    <name type="common">Clostridium MP</name>
    <dbReference type="NCBI Taxonomy" id="1520"/>
    <lineage>
        <taxon>Bacteria</taxon>
        <taxon>Bacillati</taxon>
        <taxon>Bacillota</taxon>
        <taxon>Clostridia</taxon>
        <taxon>Eubacteriales</taxon>
        <taxon>Clostridiaceae</taxon>
        <taxon>Clostridium</taxon>
    </lineage>
</organism>
<dbReference type="InterPro" id="IPR038765">
    <property type="entry name" value="Papain-like_cys_pep_sf"/>
</dbReference>
<dbReference type="GO" id="GO:0030313">
    <property type="term" value="C:cell envelope"/>
    <property type="evidence" value="ECO:0007669"/>
    <property type="project" value="UniProtKB-SubCell"/>
</dbReference>
<dbReference type="AlphaFoldDB" id="A0A1S9N0N0"/>
<evidence type="ECO:0000259" key="3">
    <source>
        <dbReference type="SMART" id="SM00460"/>
    </source>
</evidence>
<dbReference type="InterPro" id="IPR002931">
    <property type="entry name" value="Transglutaminase-like"/>
</dbReference>
<gene>
    <name evidence="4" type="ORF">CBEIBR21_23625</name>
</gene>
<dbReference type="InterPro" id="IPR042229">
    <property type="entry name" value="Listeria/Bacterioides_rpt_sf"/>
</dbReference>
<proteinExistence type="predicted"/>
<evidence type="ECO:0000313" key="5">
    <source>
        <dbReference type="Proteomes" id="UP000190959"/>
    </source>
</evidence>
<dbReference type="Gene3D" id="2.60.40.4270">
    <property type="entry name" value="Listeria-Bacteroides repeat domain"/>
    <property type="match status" value="1"/>
</dbReference>
<keyword evidence="2" id="KW-0732">Signal</keyword>
<dbReference type="PANTHER" id="PTHR33490">
    <property type="entry name" value="BLR5614 PROTEIN-RELATED"/>
    <property type="match status" value="1"/>
</dbReference>
<comment type="subcellular location">
    <subcellularLocation>
        <location evidence="1">Cell envelope</location>
    </subcellularLocation>
</comment>
<dbReference type="Proteomes" id="UP000190959">
    <property type="component" value="Unassembled WGS sequence"/>
</dbReference>
<feature type="chain" id="PRO_5030034055" description="Transglutaminase-like domain-containing protein" evidence="2">
    <location>
        <begin position="25"/>
        <end position="466"/>
    </location>
</feature>
<comment type="caution">
    <text evidence="4">The sequence shown here is derived from an EMBL/GenBank/DDBJ whole genome shotgun (WGS) entry which is preliminary data.</text>
</comment>
<evidence type="ECO:0000313" key="4">
    <source>
        <dbReference type="EMBL" id="OOP70921.1"/>
    </source>
</evidence>
<reference evidence="4 5" key="1">
    <citation type="submission" date="2017-02" db="EMBL/GenBank/DDBJ databases">
        <title>Genome sequence of Clostridium beijerinckii Br21.</title>
        <authorList>
            <person name="Fonseca B.C."/>
            <person name="Guazzaroni M.E."/>
            <person name="Riano-Pachon D.M."/>
            <person name="Reginatto V."/>
        </authorList>
    </citation>
    <scope>NUCLEOTIDE SEQUENCE [LARGE SCALE GENOMIC DNA]</scope>
    <source>
        <strain evidence="4 5">Br21</strain>
    </source>
</reference>
<dbReference type="SMART" id="SM00460">
    <property type="entry name" value="TGc"/>
    <property type="match status" value="1"/>
</dbReference>
<evidence type="ECO:0000256" key="1">
    <source>
        <dbReference type="ARBA" id="ARBA00004196"/>
    </source>
</evidence>
<feature type="signal peptide" evidence="2">
    <location>
        <begin position="1"/>
        <end position="24"/>
    </location>
</feature>
<dbReference type="RefSeq" id="WP_078117325.1">
    <property type="nucleotide sequence ID" value="NZ_MWMH01000011.1"/>
</dbReference>
<name>A0A1S9N0N0_CLOBE</name>
<dbReference type="SUPFAM" id="SSF54001">
    <property type="entry name" value="Cysteine proteinases"/>
    <property type="match status" value="1"/>
</dbReference>
<accession>A0A1S9N0N0</accession>
<dbReference type="Gene3D" id="3.10.620.30">
    <property type="match status" value="1"/>
</dbReference>
<dbReference type="NCBIfam" id="TIGR02543">
    <property type="entry name" value="List_Bact_rpt"/>
    <property type="match status" value="1"/>
</dbReference>
<dbReference type="Pfam" id="PF09479">
    <property type="entry name" value="Flg_new"/>
    <property type="match status" value="1"/>
</dbReference>
<dbReference type="Pfam" id="PF01841">
    <property type="entry name" value="Transglut_core"/>
    <property type="match status" value="1"/>
</dbReference>
<dbReference type="EMBL" id="MWMH01000011">
    <property type="protein sequence ID" value="OOP70921.1"/>
    <property type="molecule type" value="Genomic_DNA"/>
</dbReference>
<protein>
    <recommendedName>
        <fullName evidence="3">Transglutaminase-like domain-containing protein</fullName>
    </recommendedName>
</protein>